<accession>A0A9D1QUM3</accession>
<sequence length="287" mass="30092">MLNSKERKEAKKDLQEAVDSQKVVADQLKENMEYLYHTRQKLKERIQEAMVYINSLKNVPENLNVKIEKIQVNVSRYEGLLKQADVEYAKVKKQAGGTAAAGVGAGIGVATLAPTAAMAVATTFGTAATGTAIASLSGAAATNAALAWLGGGALVTGGAGIAGGETLLALAGPVGWAIGGAALLTGGAMANGKNKKAAAEMKAQTIKVYAAERTQQALTTEIKRMDSLTEDDLVDIRSRIMMAQAYPLDFHEMTEAQISLLGTLVNNVHSAAKRLNSTLGENGKFTD</sequence>
<name>A0A9D1QUM3_9LACO</name>
<evidence type="ECO:0000313" key="2">
    <source>
        <dbReference type="EMBL" id="HIW72445.1"/>
    </source>
</evidence>
<gene>
    <name evidence="2" type="ORF">H9875_07465</name>
</gene>
<dbReference type="EMBL" id="DXGJ01000060">
    <property type="protein sequence ID" value="HIW72445.1"/>
    <property type="molecule type" value="Genomic_DNA"/>
</dbReference>
<keyword evidence="1" id="KW-0175">Coiled coil</keyword>
<evidence type="ECO:0000313" key="3">
    <source>
        <dbReference type="Proteomes" id="UP000886822"/>
    </source>
</evidence>
<evidence type="ECO:0000256" key="1">
    <source>
        <dbReference type="SAM" id="Coils"/>
    </source>
</evidence>
<reference evidence="2" key="1">
    <citation type="journal article" date="2021" name="PeerJ">
        <title>Extensive microbial diversity within the chicken gut microbiome revealed by metagenomics and culture.</title>
        <authorList>
            <person name="Gilroy R."/>
            <person name="Ravi A."/>
            <person name="Getino M."/>
            <person name="Pursley I."/>
            <person name="Horton D.L."/>
            <person name="Alikhan N.F."/>
            <person name="Baker D."/>
            <person name="Gharbi K."/>
            <person name="Hall N."/>
            <person name="Watson M."/>
            <person name="Adriaenssens E.M."/>
            <person name="Foster-Nyarko E."/>
            <person name="Jarju S."/>
            <person name="Secka A."/>
            <person name="Antonio M."/>
            <person name="Oren A."/>
            <person name="Chaudhuri R.R."/>
            <person name="La Ragione R."/>
            <person name="Hildebrand F."/>
            <person name="Pallen M.J."/>
        </authorList>
    </citation>
    <scope>NUCLEOTIDE SEQUENCE</scope>
    <source>
        <strain evidence="2">CHK173-259</strain>
    </source>
</reference>
<protein>
    <submittedName>
        <fullName evidence="2">Uncharacterized protein</fullName>
    </submittedName>
</protein>
<proteinExistence type="predicted"/>
<dbReference type="AlphaFoldDB" id="A0A9D1QUM3"/>
<feature type="coiled-coil region" evidence="1">
    <location>
        <begin position="11"/>
        <end position="59"/>
    </location>
</feature>
<reference evidence="2" key="2">
    <citation type="submission" date="2021-04" db="EMBL/GenBank/DDBJ databases">
        <authorList>
            <person name="Gilroy R."/>
        </authorList>
    </citation>
    <scope>NUCLEOTIDE SEQUENCE</scope>
    <source>
        <strain evidence="2">CHK173-259</strain>
    </source>
</reference>
<organism evidence="2 3">
    <name type="scientific">Candidatus Levilactobacillus faecigallinarum</name>
    <dbReference type="NCBI Taxonomy" id="2838638"/>
    <lineage>
        <taxon>Bacteria</taxon>
        <taxon>Bacillati</taxon>
        <taxon>Bacillota</taxon>
        <taxon>Bacilli</taxon>
        <taxon>Lactobacillales</taxon>
        <taxon>Lactobacillaceae</taxon>
        <taxon>Levilactobacillus</taxon>
    </lineage>
</organism>
<dbReference type="Proteomes" id="UP000886822">
    <property type="component" value="Unassembled WGS sequence"/>
</dbReference>
<comment type="caution">
    <text evidence="2">The sequence shown here is derived from an EMBL/GenBank/DDBJ whole genome shotgun (WGS) entry which is preliminary data.</text>
</comment>